<sequence>MQDRIDDEITFRKLEILLAFMEAGSLARAAERLGVSTVSVHRALHSLETGTRCSLFRLEGRNLQPTDAAQALADVAREVLQTMSRGIRATRDIAGYAADRIRIGSLYSLTSGTVPAIIMALRLRKPDIQTELVLGSNSELLRKLREGELDATIMGAPEGAADVESQLLFEDEMFFAAPAGSSYADAAEIDLAQCADGRFVSLNEGYVTRDRFVDAFRVAGYAPQVVMTTNDIFSLMNLVGGGIGCTLLPGRIRSVVPPTVRLLPLLPQYQMRQKISVVFLRTRERDPNLLSLLAACRSHALDLQKASG</sequence>
<keyword evidence="7" id="KW-1185">Reference proteome</keyword>
<dbReference type="InterPro" id="IPR036388">
    <property type="entry name" value="WH-like_DNA-bd_sf"/>
</dbReference>
<feature type="domain" description="HTH lysR-type" evidence="5">
    <location>
        <begin position="9"/>
        <end position="66"/>
    </location>
</feature>
<evidence type="ECO:0000256" key="1">
    <source>
        <dbReference type="ARBA" id="ARBA00009437"/>
    </source>
</evidence>
<name>A0ABW7GY62_9BURK</name>
<gene>
    <name evidence="6" type="ORF">ACG01O_09895</name>
</gene>
<dbReference type="Proteomes" id="UP001606303">
    <property type="component" value="Unassembled WGS sequence"/>
</dbReference>
<evidence type="ECO:0000313" key="7">
    <source>
        <dbReference type="Proteomes" id="UP001606303"/>
    </source>
</evidence>
<evidence type="ECO:0000256" key="4">
    <source>
        <dbReference type="ARBA" id="ARBA00023163"/>
    </source>
</evidence>
<dbReference type="RefSeq" id="WP_394383982.1">
    <property type="nucleotide sequence ID" value="NZ_JBIGIB010000002.1"/>
</dbReference>
<dbReference type="Pfam" id="PF03466">
    <property type="entry name" value="LysR_substrate"/>
    <property type="match status" value="1"/>
</dbReference>
<organism evidence="6 7">
    <name type="scientific">Pelomonas baiyunensis</name>
    <dbReference type="NCBI Taxonomy" id="3299026"/>
    <lineage>
        <taxon>Bacteria</taxon>
        <taxon>Pseudomonadati</taxon>
        <taxon>Pseudomonadota</taxon>
        <taxon>Betaproteobacteria</taxon>
        <taxon>Burkholderiales</taxon>
        <taxon>Sphaerotilaceae</taxon>
        <taxon>Roseateles</taxon>
    </lineage>
</organism>
<dbReference type="SUPFAM" id="SSF46785">
    <property type="entry name" value="Winged helix' DNA-binding domain"/>
    <property type="match status" value="1"/>
</dbReference>
<comment type="caution">
    <text evidence="6">The sequence shown here is derived from an EMBL/GenBank/DDBJ whole genome shotgun (WGS) entry which is preliminary data.</text>
</comment>
<evidence type="ECO:0000313" key="6">
    <source>
        <dbReference type="EMBL" id="MFG6466917.1"/>
    </source>
</evidence>
<protein>
    <submittedName>
        <fullName evidence="6">LysR family transcriptional regulator</fullName>
    </submittedName>
</protein>
<dbReference type="Pfam" id="PF00126">
    <property type="entry name" value="HTH_1"/>
    <property type="match status" value="1"/>
</dbReference>
<dbReference type="PANTHER" id="PTHR30346">
    <property type="entry name" value="TRANSCRIPTIONAL DUAL REGULATOR HCAR-RELATED"/>
    <property type="match status" value="1"/>
</dbReference>
<keyword evidence="3" id="KW-0238">DNA-binding</keyword>
<dbReference type="EMBL" id="JBIGIB010000002">
    <property type="protein sequence ID" value="MFG6466917.1"/>
    <property type="molecule type" value="Genomic_DNA"/>
</dbReference>
<evidence type="ECO:0000256" key="2">
    <source>
        <dbReference type="ARBA" id="ARBA00023015"/>
    </source>
</evidence>
<dbReference type="PANTHER" id="PTHR30346:SF0">
    <property type="entry name" value="HCA OPERON TRANSCRIPTIONAL ACTIVATOR HCAR"/>
    <property type="match status" value="1"/>
</dbReference>
<keyword evidence="4" id="KW-0804">Transcription</keyword>
<dbReference type="Gene3D" id="3.40.190.290">
    <property type="match status" value="1"/>
</dbReference>
<evidence type="ECO:0000259" key="5">
    <source>
        <dbReference type="PROSITE" id="PS50931"/>
    </source>
</evidence>
<keyword evidence="2" id="KW-0805">Transcription regulation</keyword>
<dbReference type="SUPFAM" id="SSF53850">
    <property type="entry name" value="Periplasmic binding protein-like II"/>
    <property type="match status" value="1"/>
</dbReference>
<dbReference type="InterPro" id="IPR005119">
    <property type="entry name" value="LysR_subst-bd"/>
</dbReference>
<comment type="similarity">
    <text evidence="1">Belongs to the LysR transcriptional regulatory family.</text>
</comment>
<proteinExistence type="inferred from homology"/>
<dbReference type="Gene3D" id="1.10.10.10">
    <property type="entry name" value="Winged helix-like DNA-binding domain superfamily/Winged helix DNA-binding domain"/>
    <property type="match status" value="1"/>
</dbReference>
<dbReference type="PROSITE" id="PS50931">
    <property type="entry name" value="HTH_LYSR"/>
    <property type="match status" value="1"/>
</dbReference>
<accession>A0ABW7GY62</accession>
<dbReference type="InterPro" id="IPR000847">
    <property type="entry name" value="LysR_HTH_N"/>
</dbReference>
<reference evidence="6 7" key="1">
    <citation type="submission" date="2024-08" db="EMBL/GenBank/DDBJ databases">
        <authorList>
            <person name="Lu H."/>
        </authorList>
    </citation>
    <scope>NUCLEOTIDE SEQUENCE [LARGE SCALE GENOMIC DNA]</scope>
    <source>
        <strain evidence="6 7">BYS87W</strain>
    </source>
</reference>
<evidence type="ECO:0000256" key="3">
    <source>
        <dbReference type="ARBA" id="ARBA00023125"/>
    </source>
</evidence>
<dbReference type="InterPro" id="IPR036390">
    <property type="entry name" value="WH_DNA-bd_sf"/>
</dbReference>